<dbReference type="Proteomes" id="UP001233999">
    <property type="component" value="Unassembled WGS sequence"/>
</dbReference>
<evidence type="ECO:0000256" key="1">
    <source>
        <dbReference type="SAM" id="MobiDB-lite"/>
    </source>
</evidence>
<evidence type="ECO:0000313" key="2">
    <source>
        <dbReference type="EMBL" id="KAJ9589894.1"/>
    </source>
</evidence>
<accession>A0AAD7ZZS5</accession>
<feature type="region of interest" description="Disordered" evidence="1">
    <location>
        <begin position="79"/>
        <end position="104"/>
    </location>
</feature>
<name>A0AAD7ZZS5_DIPPU</name>
<evidence type="ECO:0000313" key="3">
    <source>
        <dbReference type="Proteomes" id="UP001233999"/>
    </source>
</evidence>
<gene>
    <name evidence="2" type="ORF">L9F63_016993</name>
</gene>
<dbReference type="AlphaFoldDB" id="A0AAD7ZZS5"/>
<protein>
    <submittedName>
        <fullName evidence="2">Uncharacterized protein</fullName>
    </submittedName>
</protein>
<feature type="non-terminal residue" evidence="2">
    <location>
        <position position="104"/>
    </location>
</feature>
<organism evidence="2 3">
    <name type="scientific">Diploptera punctata</name>
    <name type="common">Pacific beetle cockroach</name>
    <dbReference type="NCBI Taxonomy" id="6984"/>
    <lineage>
        <taxon>Eukaryota</taxon>
        <taxon>Metazoa</taxon>
        <taxon>Ecdysozoa</taxon>
        <taxon>Arthropoda</taxon>
        <taxon>Hexapoda</taxon>
        <taxon>Insecta</taxon>
        <taxon>Pterygota</taxon>
        <taxon>Neoptera</taxon>
        <taxon>Polyneoptera</taxon>
        <taxon>Dictyoptera</taxon>
        <taxon>Blattodea</taxon>
        <taxon>Blaberoidea</taxon>
        <taxon>Blaberidae</taxon>
        <taxon>Diplopterinae</taxon>
        <taxon>Diploptera</taxon>
    </lineage>
</organism>
<proteinExistence type="predicted"/>
<feature type="non-terminal residue" evidence="2">
    <location>
        <position position="1"/>
    </location>
</feature>
<reference evidence="2" key="2">
    <citation type="submission" date="2023-05" db="EMBL/GenBank/DDBJ databases">
        <authorList>
            <person name="Fouks B."/>
        </authorList>
    </citation>
    <scope>NUCLEOTIDE SEQUENCE</scope>
    <source>
        <strain evidence="2">Stay&amp;Tobe</strain>
        <tissue evidence="2">Testes</tissue>
    </source>
</reference>
<reference evidence="2" key="1">
    <citation type="journal article" date="2023" name="IScience">
        <title>Live-bearing cockroach genome reveals convergent evolutionary mechanisms linked to viviparity in insects and beyond.</title>
        <authorList>
            <person name="Fouks B."/>
            <person name="Harrison M.C."/>
            <person name="Mikhailova A.A."/>
            <person name="Marchal E."/>
            <person name="English S."/>
            <person name="Carruthers M."/>
            <person name="Jennings E.C."/>
            <person name="Chiamaka E.L."/>
            <person name="Frigard R.A."/>
            <person name="Pippel M."/>
            <person name="Attardo G.M."/>
            <person name="Benoit J.B."/>
            <person name="Bornberg-Bauer E."/>
            <person name="Tobe S.S."/>
        </authorList>
    </citation>
    <scope>NUCLEOTIDE SEQUENCE</scope>
    <source>
        <strain evidence="2">Stay&amp;Tobe</strain>
    </source>
</reference>
<sequence>HDECQINKKHKELIKHFSCFTFLNKYDYSMMNKKQTPATVFLSNIMLSTFNRHHSTGLLPLGGGGYVKDLHYQQKEQDIGSVDTDLSPARSADCGTRPNHYILN</sequence>
<keyword evidence="3" id="KW-1185">Reference proteome</keyword>
<dbReference type="EMBL" id="JASPKZ010004588">
    <property type="protein sequence ID" value="KAJ9589894.1"/>
    <property type="molecule type" value="Genomic_DNA"/>
</dbReference>
<comment type="caution">
    <text evidence="2">The sequence shown here is derived from an EMBL/GenBank/DDBJ whole genome shotgun (WGS) entry which is preliminary data.</text>
</comment>